<comment type="caution">
    <text evidence="6">The sequence shown here is derived from an EMBL/GenBank/DDBJ whole genome shotgun (WGS) entry which is preliminary data.</text>
</comment>
<dbReference type="Pfam" id="PF00234">
    <property type="entry name" value="Tryp_alpha_amyl"/>
    <property type="match status" value="1"/>
</dbReference>
<dbReference type="PROSITE" id="PS00597">
    <property type="entry name" value="PLANT_LTP"/>
    <property type="match status" value="1"/>
</dbReference>
<keyword evidence="3" id="KW-0813">Transport</keyword>
<evidence type="ECO:0000256" key="4">
    <source>
        <dbReference type="SAM" id="SignalP"/>
    </source>
</evidence>
<keyword evidence="2" id="KW-1015">Disulfide bond</keyword>
<evidence type="ECO:0000256" key="3">
    <source>
        <dbReference type="RuleBase" id="RU000628"/>
    </source>
</evidence>
<feature type="signal peptide" evidence="4">
    <location>
        <begin position="1"/>
        <end position="19"/>
    </location>
</feature>
<evidence type="ECO:0000259" key="5">
    <source>
        <dbReference type="SMART" id="SM00499"/>
    </source>
</evidence>
<dbReference type="InterPro" id="IPR036312">
    <property type="entry name" value="Bifun_inhib/LTP/seed_sf"/>
</dbReference>
<dbReference type="GO" id="GO:0006869">
    <property type="term" value="P:lipid transport"/>
    <property type="evidence" value="ECO:0007669"/>
    <property type="project" value="InterPro"/>
</dbReference>
<feature type="chain" id="PRO_5019379861" description="Non-specific lipid-transfer protein" evidence="4">
    <location>
        <begin position="20"/>
        <end position="117"/>
    </location>
</feature>
<dbReference type="InterPro" id="IPR000528">
    <property type="entry name" value="Plant_nsLTP"/>
</dbReference>
<dbReference type="Gramene" id="XM_028356779.1">
    <property type="protein sequence ID" value="XP_028212580.1"/>
    <property type="gene ID" value="LOC114395079"/>
</dbReference>
<feature type="domain" description="Bifunctional inhibitor/plant lipid transfer protein/seed storage helical" evidence="5">
    <location>
        <begin position="29"/>
        <end position="112"/>
    </location>
</feature>
<comment type="similarity">
    <text evidence="1 3">Belongs to the plant LTP family.</text>
</comment>
<proteinExistence type="inferred from homology"/>
<evidence type="ECO:0000313" key="6">
    <source>
        <dbReference type="EMBL" id="RZB53002.1"/>
    </source>
</evidence>
<evidence type="ECO:0000256" key="1">
    <source>
        <dbReference type="ARBA" id="ARBA00009748"/>
    </source>
</evidence>
<comment type="function">
    <text evidence="3">Plant non-specific lipid-transfer proteins transfer phospholipids as well as galactolipids across membranes. May play a role in wax or cutin deposition in the cell walls of expanding epidermal cells and certain secretory tissues.</text>
</comment>
<evidence type="ECO:0000256" key="2">
    <source>
        <dbReference type="ARBA" id="ARBA00023157"/>
    </source>
</evidence>
<keyword evidence="7" id="KW-1185">Reference proteome</keyword>
<dbReference type="Proteomes" id="UP000289340">
    <property type="component" value="Chromosome 18"/>
</dbReference>
<keyword evidence="4" id="KW-0732">Signal</keyword>
<dbReference type="Gene3D" id="1.10.110.10">
    <property type="entry name" value="Plant lipid-transfer and hydrophobic proteins"/>
    <property type="match status" value="1"/>
</dbReference>
<dbReference type="PANTHER" id="PTHR33076">
    <property type="entry name" value="NON-SPECIFIC LIPID-TRANSFER PROTEIN 2-RELATED"/>
    <property type="match status" value="1"/>
</dbReference>
<organism evidence="6 7">
    <name type="scientific">Glycine soja</name>
    <name type="common">Wild soybean</name>
    <dbReference type="NCBI Taxonomy" id="3848"/>
    <lineage>
        <taxon>Eukaryota</taxon>
        <taxon>Viridiplantae</taxon>
        <taxon>Streptophyta</taxon>
        <taxon>Embryophyta</taxon>
        <taxon>Tracheophyta</taxon>
        <taxon>Spermatophyta</taxon>
        <taxon>Magnoliopsida</taxon>
        <taxon>eudicotyledons</taxon>
        <taxon>Gunneridae</taxon>
        <taxon>Pentapetalae</taxon>
        <taxon>rosids</taxon>
        <taxon>fabids</taxon>
        <taxon>Fabales</taxon>
        <taxon>Fabaceae</taxon>
        <taxon>Papilionoideae</taxon>
        <taxon>50 kb inversion clade</taxon>
        <taxon>NPAAA clade</taxon>
        <taxon>indigoferoid/millettioid clade</taxon>
        <taxon>Phaseoleae</taxon>
        <taxon>Glycine</taxon>
        <taxon>Glycine subgen. Soja</taxon>
    </lineage>
</organism>
<dbReference type="EMBL" id="QZWG01000018">
    <property type="protein sequence ID" value="RZB53002.1"/>
    <property type="molecule type" value="Genomic_DNA"/>
</dbReference>
<sequence>MASMKVTWVVVIMCMAVVGAPMMAQAMTCNDVTVNMAQCLSYLMQGGTPSTLCCSGVKNILGSAVTTVDKQTVCNCLKADAARYNINDQYAQALPGFCKVNVPYKISRSTNCASIRF</sequence>
<dbReference type="CDD" id="cd01960">
    <property type="entry name" value="nsLTP1"/>
    <property type="match status" value="1"/>
</dbReference>
<dbReference type="SMART" id="SM00499">
    <property type="entry name" value="AAI"/>
    <property type="match status" value="1"/>
</dbReference>
<evidence type="ECO:0000313" key="7">
    <source>
        <dbReference type="Proteomes" id="UP000289340"/>
    </source>
</evidence>
<gene>
    <name evidence="6" type="ORF">D0Y65_049170</name>
</gene>
<dbReference type="SUPFAM" id="SSF47699">
    <property type="entry name" value="Bifunctional inhibitor/lipid-transfer protein/seed storage 2S albumin"/>
    <property type="match status" value="1"/>
</dbReference>
<reference evidence="6 7" key="1">
    <citation type="submission" date="2018-09" db="EMBL/GenBank/DDBJ databases">
        <title>A high-quality reference genome of wild soybean provides a powerful tool to mine soybean genomes.</title>
        <authorList>
            <person name="Xie M."/>
            <person name="Chung C.Y.L."/>
            <person name="Li M.-W."/>
            <person name="Wong F.-L."/>
            <person name="Chan T.-F."/>
            <person name="Lam H.-M."/>
        </authorList>
    </citation>
    <scope>NUCLEOTIDE SEQUENCE [LARGE SCALE GENOMIC DNA]</scope>
    <source>
        <strain evidence="7">cv. W05</strain>
        <tissue evidence="6">Hypocotyl of etiolated seedlings</tissue>
    </source>
</reference>
<dbReference type="SMR" id="A0A445FVR7"/>
<name>A0A445FVR7_GLYSO</name>
<protein>
    <recommendedName>
        <fullName evidence="3">Non-specific lipid-transfer protein</fullName>
    </recommendedName>
</protein>
<dbReference type="GO" id="GO:0008289">
    <property type="term" value="F:lipid binding"/>
    <property type="evidence" value="ECO:0007669"/>
    <property type="project" value="UniProtKB-KW"/>
</dbReference>
<dbReference type="InterPro" id="IPR016140">
    <property type="entry name" value="Bifunc_inhib/LTP/seed_store"/>
</dbReference>
<accession>A0A445FVR7</accession>
<dbReference type="PRINTS" id="PR00382">
    <property type="entry name" value="LIPIDTRNSFER"/>
</dbReference>
<keyword evidence="3" id="KW-0446">Lipid-binding</keyword>
<dbReference type="AlphaFoldDB" id="A0A445FVR7"/>